<name>A0ACC2WIY7_9TREE</name>
<reference evidence="1" key="1">
    <citation type="submission" date="2023-04" db="EMBL/GenBank/DDBJ databases">
        <title>Draft Genome sequencing of Naganishia species isolated from polar environments using Oxford Nanopore Technology.</title>
        <authorList>
            <person name="Leo P."/>
            <person name="Venkateswaran K."/>
        </authorList>
    </citation>
    <scope>NUCLEOTIDE SEQUENCE</scope>
    <source>
        <strain evidence="1">MNA-CCFEE 5262</strain>
    </source>
</reference>
<dbReference type="EMBL" id="JASBWS010000020">
    <property type="protein sequence ID" value="KAJ9111184.1"/>
    <property type="molecule type" value="Genomic_DNA"/>
</dbReference>
<evidence type="ECO:0000313" key="1">
    <source>
        <dbReference type="EMBL" id="KAJ9111184.1"/>
    </source>
</evidence>
<evidence type="ECO:0000313" key="2">
    <source>
        <dbReference type="Proteomes" id="UP001230649"/>
    </source>
</evidence>
<keyword evidence="2" id="KW-1185">Reference proteome</keyword>
<organism evidence="1 2">
    <name type="scientific">Naganishia adeliensis</name>
    <dbReference type="NCBI Taxonomy" id="92952"/>
    <lineage>
        <taxon>Eukaryota</taxon>
        <taxon>Fungi</taxon>
        <taxon>Dikarya</taxon>
        <taxon>Basidiomycota</taxon>
        <taxon>Agaricomycotina</taxon>
        <taxon>Tremellomycetes</taxon>
        <taxon>Filobasidiales</taxon>
        <taxon>Filobasidiaceae</taxon>
        <taxon>Naganishia</taxon>
    </lineage>
</organism>
<gene>
    <name evidence="1" type="ORF">QFC20_002678</name>
</gene>
<protein>
    <submittedName>
        <fullName evidence="1">Uncharacterized protein</fullName>
    </submittedName>
</protein>
<comment type="caution">
    <text evidence="1">The sequence shown here is derived from an EMBL/GenBank/DDBJ whole genome shotgun (WGS) entry which is preliminary data.</text>
</comment>
<proteinExistence type="predicted"/>
<sequence>MGVSKPRNRPAATDSSSQSEPIHGTAFRSGSPTLLSSVMSRVLRSISEDGGFFKNVHVSREGIQLVENVSINFHVDGKAPLVPVWLKFDEMGTNGAKSGTRREVKIDIDWQAVRDETAPSSDLDELLHLKWELADNGKMITFSFSTEPIRNGSWVEILDIAPGKTKEGTAYLEAHQMPGVDCETVKESSRATS</sequence>
<dbReference type="Proteomes" id="UP001230649">
    <property type="component" value="Unassembled WGS sequence"/>
</dbReference>
<accession>A0ACC2WIY7</accession>